<dbReference type="Proteomes" id="UP001500449">
    <property type="component" value="Unassembled WGS sequence"/>
</dbReference>
<comment type="caution">
    <text evidence="3">The sequence shown here is derived from an EMBL/GenBank/DDBJ whole genome shotgun (WGS) entry which is preliminary data.</text>
</comment>
<dbReference type="InterPro" id="IPR045851">
    <property type="entry name" value="AMP-bd_C_sf"/>
</dbReference>
<evidence type="ECO:0000313" key="4">
    <source>
        <dbReference type="Proteomes" id="UP001500449"/>
    </source>
</evidence>
<proteinExistence type="predicted"/>
<dbReference type="InterPro" id="IPR042099">
    <property type="entry name" value="ANL_N_sf"/>
</dbReference>
<dbReference type="EMBL" id="BAAAQK010000001">
    <property type="protein sequence ID" value="GAA1826570.1"/>
    <property type="molecule type" value="Genomic_DNA"/>
</dbReference>
<dbReference type="GO" id="GO:0016874">
    <property type="term" value="F:ligase activity"/>
    <property type="evidence" value="ECO:0007669"/>
    <property type="project" value="UniProtKB-KW"/>
</dbReference>
<dbReference type="PANTHER" id="PTHR43767">
    <property type="entry name" value="LONG-CHAIN-FATTY-ACID--COA LIGASE"/>
    <property type="match status" value="1"/>
</dbReference>
<dbReference type="Pfam" id="PF13193">
    <property type="entry name" value="AMP-binding_C"/>
    <property type="match status" value="1"/>
</dbReference>
<dbReference type="RefSeq" id="WP_344411402.1">
    <property type="nucleotide sequence ID" value="NZ_BAAAQK010000001.1"/>
</dbReference>
<protein>
    <submittedName>
        <fullName evidence="3">Long-chain fatty acid--CoA ligase</fullName>
    </submittedName>
</protein>
<dbReference type="InterPro" id="IPR025110">
    <property type="entry name" value="AMP-bd_C"/>
</dbReference>
<evidence type="ECO:0000313" key="3">
    <source>
        <dbReference type="EMBL" id="GAA1826570.1"/>
    </source>
</evidence>
<feature type="domain" description="AMP-binding enzyme C-terminal" evidence="2">
    <location>
        <begin position="421"/>
        <end position="497"/>
    </location>
</feature>
<dbReference type="PANTHER" id="PTHR43767:SF1">
    <property type="entry name" value="NONRIBOSOMAL PEPTIDE SYNTHASE PES1 (EUROFUNG)-RELATED"/>
    <property type="match status" value="1"/>
</dbReference>
<name>A0ABN2MJL8_9PSEU</name>
<dbReference type="InterPro" id="IPR050237">
    <property type="entry name" value="ATP-dep_AMP-bd_enzyme"/>
</dbReference>
<dbReference type="Gene3D" id="3.40.50.12780">
    <property type="entry name" value="N-terminal domain of ligase-like"/>
    <property type="match status" value="1"/>
</dbReference>
<feature type="domain" description="AMP-dependent synthetase/ligase" evidence="1">
    <location>
        <begin position="14"/>
        <end position="371"/>
    </location>
</feature>
<organism evidence="3 4">
    <name type="scientific">Pseudonocardia ailaonensis</name>
    <dbReference type="NCBI Taxonomy" id="367279"/>
    <lineage>
        <taxon>Bacteria</taxon>
        <taxon>Bacillati</taxon>
        <taxon>Actinomycetota</taxon>
        <taxon>Actinomycetes</taxon>
        <taxon>Pseudonocardiales</taxon>
        <taxon>Pseudonocardiaceae</taxon>
        <taxon>Pseudonocardia</taxon>
    </lineage>
</organism>
<sequence length="518" mass="55750">MTSREGLGDFVRFWARAAPGREAIIDGDAVTTWAELDERTNRLAAGLRERGVGKGDRVGLIAPNCREYLEIVIAGFKLGAVTVPLNHRLTAGELGYIVRHSGCRLLVAHGAYAAAAAQALDESDGGDVARVGFDPGFGELLESLYGEDPTDVDVPVESDDVAFLCYTSGTTGRPKGAMLTHGNVLATAHYRTLADDLGRDDRLYLPAPLAFTGTLVMLWAVTYAGGGVTVLDTVSDARRSLETVERHRITHFTAVPVIWEGMRRDPEFARFDLSSLRTCLTGGAAVSEAFLQSMWDAGLPVRNAYGLTEGASSTTWQSLEDSRRRPGSVGRAGIHNRIRVVDHAAGDLVDLPVGEVGEVAVKGPEVMLGYWEDPAATAATLVDGWLRTGDLGRLDEEGFLFIVGRSKDMFISGGINVYPAEIEGVLEQIPGVAECAVIGVGDEKWGETAAAIIHPAPDAELEPAAVRSYCRTYLADYKLPRYVVLRPSPLPRNMSGKVLKRYLVEEYSAPASLGPPLR</sequence>
<evidence type="ECO:0000259" key="2">
    <source>
        <dbReference type="Pfam" id="PF13193"/>
    </source>
</evidence>
<dbReference type="Pfam" id="PF00501">
    <property type="entry name" value="AMP-binding"/>
    <property type="match status" value="1"/>
</dbReference>
<reference evidence="3 4" key="1">
    <citation type="journal article" date="2019" name="Int. J. Syst. Evol. Microbiol.">
        <title>The Global Catalogue of Microorganisms (GCM) 10K type strain sequencing project: providing services to taxonomists for standard genome sequencing and annotation.</title>
        <authorList>
            <consortium name="The Broad Institute Genomics Platform"/>
            <consortium name="The Broad Institute Genome Sequencing Center for Infectious Disease"/>
            <person name="Wu L."/>
            <person name="Ma J."/>
        </authorList>
    </citation>
    <scope>NUCLEOTIDE SEQUENCE [LARGE SCALE GENOMIC DNA]</scope>
    <source>
        <strain evidence="3 4">JCM 16009</strain>
    </source>
</reference>
<evidence type="ECO:0000259" key="1">
    <source>
        <dbReference type="Pfam" id="PF00501"/>
    </source>
</evidence>
<dbReference type="InterPro" id="IPR020845">
    <property type="entry name" value="AMP-binding_CS"/>
</dbReference>
<dbReference type="PROSITE" id="PS00455">
    <property type="entry name" value="AMP_BINDING"/>
    <property type="match status" value="1"/>
</dbReference>
<keyword evidence="3" id="KW-0436">Ligase</keyword>
<dbReference type="SUPFAM" id="SSF56801">
    <property type="entry name" value="Acetyl-CoA synthetase-like"/>
    <property type="match status" value="1"/>
</dbReference>
<gene>
    <name evidence="3" type="ORF">GCM10009836_00210</name>
</gene>
<accession>A0ABN2MJL8</accession>
<dbReference type="Gene3D" id="3.30.300.30">
    <property type="match status" value="1"/>
</dbReference>
<keyword evidence="4" id="KW-1185">Reference proteome</keyword>
<dbReference type="InterPro" id="IPR000873">
    <property type="entry name" value="AMP-dep_synth/lig_dom"/>
</dbReference>